<dbReference type="KEGG" id="nmv:NITMOv2_0012"/>
<dbReference type="Gene3D" id="3.40.30.10">
    <property type="entry name" value="Glutaredoxin"/>
    <property type="match status" value="1"/>
</dbReference>
<dbReference type="Pfam" id="PF01323">
    <property type="entry name" value="DSBA"/>
    <property type="match status" value="1"/>
</dbReference>
<dbReference type="PANTHER" id="PTHR13887:SF41">
    <property type="entry name" value="THIOREDOXIN SUPERFAMILY PROTEIN"/>
    <property type="match status" value="1"/>
</dbReference>
<evidence type="ECO:0000313" key="3">
    <source>
        <dbReference type="Proteomes" id="UP000069205"/>
    </source>
</evidence>
<dbReference type="RefSeq" id="WP_053377957.1">
    <property type="nucleotide sequence ID" value="NZ_CP011801.1"/>
</dbReference>
<name>A0A0K2G672_NITMO</name>
<dbReference type="STRING" id="42253.NITMOv2_0012"/>
<keyword evidence="3" id="KW-1185">Reference proteome</keyword>
<dbReference type="Proteomes" id="UP000069205">
    <property type="component" value="Chromosome"/>
</dbReference>
<proteinExistence type="predicted"/>
<protein>
    <submittedName>
        <fullName evidence="2">Putative thiol oxidoreductase, DsbA family, FrnE subfamily</fullName>
    </submittedName>
</protein>
<sequence length="220" mass="24185">MTDSRLTIEVYSDVVCPWCYVGKRRLERALSQLGDAAQARIAWRPFELNPTLPREGMDRRAYLEAKFGSLAAFQRLEAQVLAAGEAEGIAFAFENIRRTPNTFLAHRLIWYAATQHRQDAVVEALFRGYFEEGDDVGSPSVLTQLAERAGLEAAAFLDGDGGTEEVRTEEAEGLRLGIRGVPYFVLSGAYGLSGAQPVEVFLSAIRQAQGENQARLSGGR</sequence>
<feature type="domain" description="DSBA-like thioredoxin" evidence="1">
    <location>
        <begin position="7"/>
        <end position="205"/>
    </location>
</feature>
<accession>A0A0K2G672</accession>
<evidence type="ECO:0000313" key="2">
    <source>
        <dbReference type="EMBL" id="ALA56456.1"/>
    </source>
</evidence>
<dbReference type="AlphaFoldDB" id="A0A0K2G672"/>
<dbReference type="InterPro" id="IPR036249">
    <property type="entry name" value="Thioredoxin-like_sf"/>
</dbReference>
<gene>
    <name evidence="2" type="ORF">NITMOv2_0012</name>
</gene>
<dbReference type="InterPro" id="IPR001853">
    <property type="entry name" value="DSBA-like_thioredoxin_dom"/>
</dbReference>
<dbReference type="GO" id="GO:0016491">
    <property type="term" value="F:oxidoreductase activity"/>
    <property type="evidence" value="ECO:0007669"/>
    <property type="project" value="InterPro"/>
</dbReference>
<evidence type="ECO:0000259" key="1">
    <source>
        <dbReference type="Pfam" id="PF01323"/>
    </source>
</evidence>
<dbReference type="SUPFAM" id="SSF52833">
    <property type="entry name" value="Thioredoxin-like"/>
    <property type="match status" value="1"/>
</dbReference>
<organism evidence="2 3">
    <name type="scientific">Nitrospira moscoviensis</name>
    <dbReference type="NCBI Taxonomy" id="42253"/>
    <lineage>
        <taxon>Bacteria</taxon>
        <taxon>Pseudomonadati</taxon>
        <taxon>Nitrospirota</taxon>
        <taxon>Nitrospiria</taxon>
        <taxon>Nitrospirales</taxon>
        <taxon>Nitrospiraceae</taxon>
        <taxon>Nitrospira</taxon>
    </lineage>
</organism>
<dbReference type="EMBL" id="CP011801">
    <property type="protein sequence ID" value="ALA56456.1"/>
    <property type="molecule type" value="Genomic_DNA"/>
</dbReference>
<dbReference type="CDD" id="cd03024">
    <property type="entry name" value="DsbA_FrnE"/>
    <property type="match status" value="1"/>
</dbReference>
<dbReference type="PATRIC" id="fig|42253.5.peg.11"/>
<reference evidence="2 3" key="1">
    <citation type="journal article" date="2015" name="Proc. Natl. Acad. Sci. U.S.A.">
        <title>Expanded metabolic versatility of ubiquitous nitrite-oxidizing bacteria from the genus Nitrospira.</title>
        <authorList>
            <person name="Koch H."/>
            <person name="Lucker S."/>
            <person name="Albertsen M."/>
            <person name="Kitzinger K."/>
            <person name="Herbold C."/>
            <person name="Spieck E."/>
            <person name="Nielsen P.H."/>
            <person name="Wagner M."/>
            <person name="Daims H."/>
        </authorList>
    </citation>
    <scope>NUCLEOTIDE SEQUENCE [LARGE SCALE GENOMIC DNA]</scope>
    <source>
        <strain evidence="2 3">NSP M-1</strain>
    </source>
</reference>
<dbReference type="OrthoDB" id="9799122at2"/>
<dbReference type="PANTHER" id="PTHR13887">
    <property type="entry name" value="GLUTATHIONE S-TRANSFERASE KAPPA"/>
    <property type="match status" value="1"/>
</dbReference>